<reference evidence="10 11" key="1">
    <citation type="submission" date="2020-08" db="EMBL/GenBank/DDBJ databases">
        <title>Sequencing the genomes of 1000 actinobacteria strains.</title>
        <authorList>
            <person name="Klenk H.-P."/>
        </authorList>
    </citation>
    <scope>NUCLEOTIDE SEQUENCE [LARGE SCALE GENOMIC DNA]</scope>
    <source>
        <strain evidence="10 11">DSM 45507</strain>
    </source>
</reference>
<keyword evidence="10" id="KW-0808">Transferase</keyword>
<comment type="caution">
    <text evidence="10">The sequence shown here is derived from an EMBL/GenBank/DDBJ whole genome shotgun (WGS) entry which is preliminary data.</text>
</comment>
<dbReference type="Gene3D" id="3.30.1490.20">
    <property type="entry name" value="ATP-grasp fold, A domain"/>
    <property type="match status" value="1"/>
</dbReference>
<evidence type="ECO:0000256" key="2">
    <source>
        <dbReference type="ARBA" id="ARBA00022840"/>
    </source>
</evidence>
<gene>
    <name evidence="10" type="ORF">HD596_008721</name>
</gene>
<feature type="domain" description="Pyruvate phosphate dikinase AMP/ATP-binding" evidence="9">
    <location>
        <begin position="17"/>
        <end position="315"/>
    </location>
</feature>
<sequence length="882" mass="96820">MSGHVLDFDGINDTALPLVGGKGANLGELSRIEGIEVPGGFCVTTEAYRAATARIEGLAESLAQLGQLEVDDRAALNALAARIRALIDSAPIPEDIQAAVTTRLAERGECVPYAVRSSATAEDLPHASFAGQQETYLNVVGTDAVLRHISRCWASLFTERAVVYRMQNGFDHQKVYLSVVVQEMVFPEASGIMFTADPVNSDRTTVSIEAGFGLGEALVSGLVDADLYKVRSGEITSRKISTKQVAIYARPEGGTRQVQLGTEQQHTQTLTDQQILRLEQTGRAIETHFGRPQDIEWCLAGGKVYVLQSRAITTLFPIPQSDDSKKDGKNHVYMSMSHQQQMTDVMRPLGISMFQMGFRKLASQPTVGAGGRIYMDVSRDLSSSYAAKIFVYRGLGSADLLIQKALASVLERKDYVRTLPRGMSFGITGGSLGQILSGLLQALSVYRRNDPGLVDQVIEANTKEAAKVAKAITGRTGADLFDFIVRDMDVQYRQVVLDNYGIGFVMLYAQHWLNKTVKNMPGEENATDVLAQSLSNNVTAQMGLELLDVADVVRRHPAVLAYLEHADDKTFFDDLAAIDGGVDAAAAIHDYLDRYGMRCPGEIDITRTRWAEQPTMLVPLILNNINNFPPASHARLFQEKLQQADATAERIIRRLEHSTGRRKAKRARKMISLYRNFIGFREYPKYALMQRHLIYKHALRREAVRLAGLGVIRDPGDADYLSFEEFRQAAHTHRADQALIDQRRRDDALFQRLTPPRVITSAGEVVTGSYDTGDLPDGALIGVPVCSGVVEGRARVIHDLQAARTEAGDILVTAFTDPSWTPLFVTIAGLVSEVGGMMTHGAIVAREYGLPAVVSVENATRLIRDGQRIRVNGTAGYVELLD</sequence>
<evidence type="ECO:0000256" key="5">
    <source>
        <dbReference type="ARBA" id="ARBA00066332"/>
    </source>
</evidence>
<dbReference type="InterPro" id="IPR002192">
    <property type="entry name" value="PPDK_AMP/ATP-bd"/>
</dbReference>
<dbReference type="EC" id="2.7.9.6" evidence="5"/>
<dbReference type="Gene3D" id="3.50.30.10">
    <property type="entry name" value="Phosphohistidine domain"/>
    <property type="match status" value="1"/>
</dbReference>
<dbReference type="GO" id="GO:0016301">
    <property type="term" value="F:kinase activity"/>
    <property type="evidence" value="ECO:0007669"/>
    <property type="project" value="UniProtKB-KW"/>
</dbReference>
<evidence type="ECO:0000256" key="3">
    <source>
        <dbReference type="ARBA" id="ARBA00051922"/>
    </source>
</evidence>
<dbReference type="PANTHER" id="PTHR43615:SF1">
    <property type="entry name" value="PPDK_N DOMAIN-CONTAINING PROTEIN"/>
    <property type="match status" value="1"/>
</dbReference>
<feature type="domain" description="PEP-utilising enzyme mobile" evidence="8">
    <location>
        <begin position="806"/>
        <end position="876"/>
    </location>
</feature>
<dbReference type="Gene3D" id="3.30.470.20">
    <property type="entry name" value="ATP-grasp fold, B domain"/>
    <property type="match status" value="1"/>
</dbReference>
<keyword evidence="1" id="KW-0547">Nucleotide-binding</keyword>
<proteinExistence type="inferred from homology"/>
<organism evidence="10 11">
    <name type="scientific">Nonomuraea jabiensis</name>
    <dbReference type="NCBI Taxonomy" id="882448"/>
    <lineage>
        <taxon>Bacteria</taxon>
        <taxon>Bacillati</taxon>
        <taxon>Actinomycetota</taxon>
        <taxon>Actinomycetes</taxon>
        <taxon>Streptosporangiales</taxon>
        <taxon>Streptosporangiaceae</taxon>
        <taxon>Nonomuraea</taxon>
    </lineage>
</organism>
<dbReference type="NCBIfam" id="NF004879">
    <property type="entry name" value="PRK06241.1-4"/>
    <property type="match status" value="1"/>
</dbReference>
<dbReference type="SUPFAM" id="SSF56059">
    <property type="entry name" value="Glutathione synthetase ATP-binding domain-like"/>
    <property type="match status" value="1"/>
</dbReference>
<evidence type="ECO:0000313" key="11">
    <source>
        <dbReference type="Proteomes" id="UP000579153"/>
    </source>
</evidence>
<keyword evidence="11" id="KW-1185">Reference proteome</keyword>
<dbReference type="EMBL" id="JACHMB010000001">
    <property type="protein sequence ID" value="MBB5781965.1"/>
    <property type="molecule type" value="Genomic_DNA"/>
</dbReference>
<dbReference type="NCBIfam" id="NF004878">
    <property type="entry name" value="PRK06241.1-3"/>
    <property type="match status" value="1"/>
</dbReference>
<evidence type="ECO:0000256" key="1">
    <source>
        <dbReference type="ARBA" id="ARBA00022741"/>
    </source>
</evidence>
<accession>A0A7W9GDT5</accession>
<dbReference type="InterPro" id="IPR008279">
    <property type="entry name" value="PEP-util_enz_mobile_dom"/>
</dbReference>
<dbReference type="InterPro" id="IPR036637">
    <property type="entry name" value="Phosphohistidine_dom_sf"/>
</dbReference>
<dbReference type="AlphaFoldDB" id="A0A7W9GDT5"/>
<dbReference type="NCBIfam" id="NF041857">
    <property type="entry name" value="RIF_Ptrans_rph"/>
    <property type="match status" value="1"/>
</dbReference>
<dbReference type="Pfam" id="PF01326">
    <property type="entry name" value="PPDK_N"/>
    <property type="match status" value="1"/>
</dbReference>
<evidence type="ECO:0000259" key="9">
    <source>
        <dbReference type="Pfam" id="PF01326"/>
    </source>
</evidence>
<name>A0A7W9GDT5_9ACTN</name>
<comment type="similarity">
    <text evidence="4">Belongs to the rifampicin phosphotransferase family.</text>
</comment>
<dbReference type="FunFam" id="3.30.1490.20:FF:000010">
    <property type="entry name" value="Phosphoenolpyruvate synthase"/>
    <property type="match status" value="1"/>
</dbReference>
<dbReference type="InterPro" id="IPR013815">
    <property type="entry name" value="ATP_grasp_subdomain_1"/>
</dbReference>
<evidence type="ECO:0000256" key="7">
    <source>
        <dbReference type="ARBA" id="ARBA00076136"/>
    </source>
</evidence>
<evidence type="ECO:0000256" key="4">
    <source>
        <dbReference type="ARBA" id="ARBA00061332"/>
    </source>
</evidence>
<dbReference type="GO" id="GO:0005524">
    <property type="term" value="F:ATP binding"/>
    <property type="evidence" value="ECO:0007669"/>
    <property type="project" value="UniProtKB-KW"/>
</dbReference>
<dbReference type="InterPro" id="IPR051549">
    <property type="entry name" value="PEP_Utilizing_Enz"/>
</dbReference>
<evidence type="ECO:0000259" key="8">
    <source>
        <dbReference type="Pfam" id="PF00391"/>
    </source>
</evidence>
<keyword evidence="2" id="KW-0067">ATP-binding</keyword>
<dbReference type="NCBIfam" id="NF004877">
    <property type="entry name" value="PRK06241.1-2"/>
    <property type="match status" value="1"/>
</dbReference>
<keyword evidence="10" id="KW-0418">Kinase</keyword>
<comment type="catalytic activity">
    <reaction evidence="3">
        <text>rifampicin + ATP + H2O = 21-phosphorifampicin + AMP + phosphate + 2 H(+)</text>
        <dbReference type="Rhea" id="RHEA:56304"/>
        <dbReference type="ChEBI" id="CHEBI:15377"/>
        <dbReference type="ChEBI" id="CHEBI:15378"/>
        <dbReference type="ChEBI" id="CHEBI:30616"/>
        <dbReference type="ChEBI" id="CHEBI:43474"/>
        <dbReference type="ChEBI" id="CHEBI:71365"/>
        <dbReference type="ChEBI" id="CHEBI:140195"/>
        <dbReference type="ChEBI" id="CHEBI:456215"/>
        <dbReference type="EC" id="2.7.9.6"/>
    </reaction>
    <physiologicalReaction direction="left-to-right" evidence="3">
        <dbReference type="Rhea" id="RHEA:56305"/>
    </physiologicalReaction>
</comment>
<protein>
    <recommendedName>
        <fullName evidence="6">Rifampicin phosphotransferase</fullName>
        <ecNumber evidence="5">2.7.9.6</ecNumber>
    </recommendedName>
    <alternativeName>
        <fullName evidence="7">Rifampin phosphotransferase</fullName>
    </alternativeName>
</protein>
<dbReference type="RefSeq" id="WP_185075166.1">
    <property type="nucleotide sequence ID" value="NZ_JACHMB010000001.1"/>
</dbReference>
<dbReference type="FunFam" id="3.50.30.10:FF:000007">
    <property type="entry name" value="Phosphoenolpyruvate synthase"/>
    <property type="match status" value="1"/>
</dbReference>
<keyword evidence="10" id="KW-0670">Pyruvate</keyword>
<dbReference type="Proteomes" id="UP000579153">
    <property type="component" value="Unassembled WGS sequence"/>
</dbReference>
<evidence type="ECO:0000256" key="6">
    <source>
        <dbReference type="ARBA" id="ARBA00074400"/>
    </source>
</evidence>
<dbReference type="PANTHER" id="PTHR43615">
    <property type="entry name" value="PHOSPHOENOLPYRUVATE SYNTHASE-RELATED"/>
    <property type="match status" value="1"/>
</dbReference>
<dbReference type="Pfam" id="PF00391">
    <property type="entry name" value="PEP-utilizers"/>
    <property type="match status" value="1"/>
</dbReference>
<dbReference type="SUPFAM" id="SSF52009">
    <property type="entry name" value="Phosphohistidine domain"/>
    <property type="match status" value="1"/>
</dbReference>
<evidence type="ECO:0000313" key="10">
    <source>
        <dbReference type="EMBL" id="MBB5781965.1"/>
    </source>
</evidence>